<dbReference type="InterPro" id="IPR007484">
    <property type="entry name" value="Peptidase_M28"/>
</dbReference>
<dbReference type="SUPFAM" id="SSF53187">
    <property type="entry name" value="Zn-dependent exopeptidases"/>
    <property type="match status" value="1"/>
</dbReference>
<dbReference type="GO" id="GO:0006508">
    <property type="term" value="P:proteolysis"/>
    <property type="evidence" value="ECO:0007669"/>
    <property type="project" value="InterPro"/>
</dbReference>
<dbReference type="Pfam" id="PF04389">
    <property type="entry name" value="Peptidase_M28"/>
    <property type="match status" value="1"/>
</dbReference>
<dbReference type="PANTHER" id="PTHR12147:SF26">
    <property type="entry name" value="PEPTIDASE M28 DOMAIN-CONTAINING PROTEIN"/>
    <property type="match status" value="1"/>
</dbReference>
<proteinExistence type="predicted"/>
<dbReference type="Proteomes" id="UP000662200">
    <property type="component" value="Unassembled WGS sequence"/>
</dbReference>
<dbReference type="EMBL" id="BMQC01000001">
    <property type="protein sequence ID" value="GGK12277.1"/>
    <property type="molecule type" value="Genomic_DNA"/>
</dbReference>
<dbReference type="AlphaFoldDB" id="A0A8J3FDQ3"/>
<comment type="caution">
    <text evidence="4">The sequence shown here is derived from an EMBL/GenBank/DDBJ whole genome shotgun (WGS) entry which is preliminary data.</text>
</comment>
<organism evidence="4 5">
    <name type="scientific">Pilimelia terevasa</name>
    <dbReference type="NCBI Taxonomy" id="53372"/>
    <lineage>
        <taxon>Bacteria</taxon>
        <taxon>Bacillati</taxon>
        <taxon>Actinomycetota</taxon>
        <taxon>Actinomycetes</taxon>
        <taxon>Micromonosporales</taxon>
        <taxon>Micromonosporaceae</taxon>
        <taxon>Pilimelia</taxon>
    </lineage>
</organism>
<evidence type="ECO:0000259" key="3">
    <source>
        <dbReference type="Pfam" id="PF04389"/>
    </source>
</evidence>
<reference evidence="4" key="1">
    <citation type="journal article" date="2014" name="Int. J. Syst. Evol. Microbiol.">
        <title>Complete genome sequence of Corynebacterium casei LMG S-19264T (=DSM 44701T), isolated from a smear-ripened cheese.</title>
        <authorList>
            <consortium name="US DOE Joint Genome Institute (JGI-PGF)"/>
            <person name="Walter F."/>
            <person name="Albersmeier A."/>
            <person name="Kalinowski J."/>
            <person name="Ruckert C."/>
        </authorList>
    </citation>
    <scope>NUCLEOTIDE SEQUENCE</scope>
    <source>
        <strain evidence="4">JCM 3091</strain>
    </source>
</reference>
<dbReference type="GO" id="GO:0008235">
    <property type="term" value="F:metalloexopeptidase activity"/>
    <property type="evidence" value="ECO:0007669"/>
    <property type="project" value="InterPro"/>
</dbReference>
<sequence length="305" mass="32115">MAALATVALLAVLSPAAAPRGAGTVTADVPVITLAALQAHLATFTRITAENGGHRLTGSPGEAALRRYLVTTLEAAGYEVGTQSCPPRCKGVNVLADSRTGDAGQVYVFGAHIDSVSTTPGLNDNAAAVATVLETALVVAAQKPALATRVRFAFWGDEEPGMVGSRYYVKNLGDRKPTVRGYLNFEMVGSPNGGYFLNNPATPLGRLFQEYYDAHQLATEESVELAKRSDNAPFDTDRIPATGVNGGAGARKTEAQARKWGGRAGQPYDACYHRTCDTTANVDTTMLTHTANAQITALYKLAVAR</sequence>
<dbReference type="InterPro" id="IPR045175">
    <property type="entry name" value="M28_fam"/>
</dbReference>
<evidence type="ECO:0000256" key="1">
    <source>
        <dbReference type="SAM" id="MobiDB-lite"/>
    </source>
</evidence>
<dbReference type="Gene3D" id="3.40.630.10">
    <property type="entry name" value="Zn peptidases"/>
    <property type="match status" value="1"/>
</dbReference>
<evidence type="ECO:0000313" key="5">
    <source>
        <dbReference type="Proteomes" id="UP000662200"/>
    </source>
</evidence>
<name>A0A8J3FDQ3_9ACTN</name>
<feature type="region of interest" description="Disordered" evidence="1">
    <location>
        <begin position="231"/>
        <end position="253"/>
    </location>
</feature>
<protein>
    <recommendedName>
        <fullName evidence="3">Peptidase M28 domain-containing protein</fullName>
    </recommendedName>
</protein>
<feature type="signal peptide" evidence="2">
    <location>
        <begin position="1"/>
        <end position="18"/>
    </location>
</feature>
<feature type="chain" id="PRO_5039687990" description="Peptidase M28 domain-containing protein" evidence="2">
    <location>
        <begin position="19"/>
        <end position="305"/>
    </location>
</feature>
<reference evidence="4" key="2">
    <citation type="submission" date="2020-09" db="EMBL/GenBank/DDBJ databases">
        <authorList>
            <person name="Sun Q."/>
            <person name="Ohkuma M."/>
        </authorList>
    </citation>
    <scope>NUCLEOTIDE SEQUENCE</scope>
    <source>
        <strain evidence="4">JCM 3091</strain>
    </source>
</reference>
<keyword evidence="5" id="KW-1185">Reference proteome</keyword>
<accession>A0A8J3FDQ3</accession>
<evidence type="ECO:0000313" key="4">
    <source>
        <dbReference type="EMBL" id="GGK12277.1"/>
    </source>
</evidence>
<gene>
    <name evidence="4" type="ORF">GCM10010124_00970</name>
</gene>
<feature type="domain" description="Peptidase M28" evidence="3">
    <location>
        <begin position="93"/>
        <end position="295"/>
    </location>
</feature>
<evidence type="ECO:0000256" key="2">
    <source>
        <dbReference type="SAM" id="SignalP"/>
    </source>
</evidence>
<keyword evidence="2" id="KW-0732">Signal</keyword>
<dbReference type="PANTHER" id="PTHR12147">
    <property type="entry name" value="METALLOPEPTIDASE M28 FAMILY MEMBER"/>
    <property type="match status" value="1"/>
</dbReference>